<dbReference type="Proteomes" id="UP000182179">
    <property type="component" value="Unassembled WGS sequence"/>
</dbReference>
<dbReference type="InterPro" id="IPR011004">
    <property type="entry name" value="Trimer_LpxA-like_sf"/>
</dbReference>
<protein>
    <submittedName>
        <fullName evidence="1">Serine O-acetyltransferase</fullName>
    </submittedName>
</protein>
<comment type="caution">
    <text evidence="1">The sequence shown here is derived from an EMBL/GenBank/DDBJ whole genome shotgun (WGS) entry which is preliminary data.</text>
</comment>
<dbReference type="EMBL" id="FNTS01000002">
    <property type="protein sequence ID" value="SEE36160.1"/>
    <property type="molecule type" value="Genomic_DNA"/>
</dbReference>
<organism evidence="1 2">
    <name type="scientific">Pseudomonas costantinii</name>
    <dbReference type="NCBI Taxonomy" id="168469"/>
    <lineage>
        <taxon>Bacteria</taxon>
        <taxon>Pseudomonadati</taxon>
        <taxon>Pseudomonadota</taxon>
        <taxon>Gammaproteobacteria</taxon>
        <taxon>Pseudomonadales</taxon>
        <taxon>Pseudomonadaceae</taxon>
        <taxon>Pseudomonas</taxon>
    </lineage>
</organism>
<dbReference type="RefSeq" id="WP_235864733.1">
    <property type="nucleotide sequence ID" value="NZ_FNTS01000002.1"/>
</dbReference>
<keyword evidence="2" id="KW-1185">Reference proteome</keyword>
<proteinExistence type="predicted"/>
<dbReference type="SUPFAM" id="SSF51161">
    <property type="entry name" value="Trimeric LpxA-like enzymes"/>
    <property type="match status" value="1"/>
</dbReference>
<dbReference type="Gene3D" id="2.160.10.10">
    <property type="entry name" value="Hexapeptide repeat proteins"/>
    <property type="match status" value="1"/>
</dbReference>
<evidence type="ECO:0000313" key="2">
    <source>
        <dbReference type="Proteomes" id="UP000182179"/>
    </source>
</evidence>
<name>A0A1H5I7Q4_9PSED</name>
<reference evidence="1 2" key="1">
    <citation type="submission" date="2016-10" db="EMBL/GenBank/DDBJ databases">
        <authorList>
            <person name="Varghese N."/>
            <person name="Submissions S."/>
        </authorList>
    </citation>
    <scope>NUCLEOTIDE SEQUENCE [LARGE SCALE GENOMIC DNA]</scope>
    <source>
        <strain evidence="1 2">BS2773</strain>
    </source>
</reference>
<sequence length="225" mass="25427">MLEAKQNMNLTNFSRRELINYTAGQLSAFFPDEKNAPIKKVLEQHIDEALSRLRVCVNAVKTWERDTFNYLHSSQYCTYLYFLANTIWRNTQEIDIATKLFLLNKTLNGIDMFYEIKMPDIFFIGHSTGIVLAKADYSNYFVIYQNSTVGKNHGIAPTLGEGVIMYPNSAIIGRSAISPRSIIAQGVSVVNNDTPGNCIAFSGIGGTLVCKPQKRNIIEDFFRFD</sequence>
<gene>
    <name evidence="1" type="ORF">SAMN04515675_5132</name>
</gene>
<accession>A0A1H5I7Q4</accession>
<evidence type="ECO:0000313" key="1">
    <source>
        <dbReference type="EMBL" id="SEE36160.1"/>
    </source>
</evidence>